<feature type="region of interest" description="Disordered" evidence="1">
    <location>
        <begin position="1"/>
        <end position="45"/>
    </location>
</feature>
<name>W2GCE5_PHYNI</name>
<reference evidence="2" key="1">
    <citation type="submission" date="2013-11" db="EMBL/GenBank/DDBJ databases">
        <title>The Genome Sequence of Phytophthora parasitica CJ02B3.</title>
        <authorList>
            <consortium name="The Broad Institute Genomics Platform"/>
            <person name="Russ C."/>
            <person name="Tyler B."/>
            <person name="Panabieres F."/>
            <person name="Shan W."/>
            <person name="Tripathy S."/>
            <person name="Grunwald N."/>
            <person name="Machado M."/>
            <person name="Johnson C.S."/>
            <person name="Arredondo F."/>
            <person name="Hong C."/>
            <person name="Coffey M."/>
            <person name="Young S.K."/>
            <person name="Zeng Q."/>
            <person name="Gargeya S."/>
            <person name="Fitzgerald M."/>
            <person name="Abouelleil A."/>
            <person name="Alvarado L."/>
            <person name="Chapman S.B."/>
            <person name="Gainer-Dewar J."/>
            <person name="Goldberg J."/>
            <person name="Griggs A."/>
            <person name="Gujja S."/>
            <person name="Hansen M."/>
            <person name="Howarth C."/>
            <person name="Imamovic A."/>
            <person name="Ireland A."/>
            <person name="Larimer J."/>
            <person name="McCowan C."/>
            <person name="Murphy C."/>
            <person name="Pearson M."/>
            <person name="Poon T.W."/>
            <person name="Priest M."/>
            <person name="Roberts A."/>
            <person name="Saif S."/>
            <person name="Shea T."/>
            <person name="Sykes S."/>
            <person name="Wortman J."/>
            <person name="Nusbaum C."/>
            <person name="Birren B."/>
        </authorList>
    </citation>
    <scope>NUCLEOTIDE SEQUENCE [LARGE SCALE GENOMIC DNA]</scope>
    <source>
        <strain evidence="2">CJ02B3</strain>
    </source>
</reference>
<evidence type="ECO:0000256" key="1">
    <source>
        <dbReference type="SAM" id="MobiDB-lite"/>
    </source>
</evidence>
<dbReference type="AlphaFoldDB" id="W2GCE5"/>
<evidence type="ECO:0000313" key="2">
    <source>
        <dbReference type="EMBL" id="ETK79881.1"/>
    </source>
</evidence>
<protein>
    <submittedName>
        <fullName evidence="2">Uncharacterized protein</fullName>
    </submittedName>
</protein>
<feature type="region of interest" description="Disordered" evidence="1">
    <location>
        <begin position="62"/>
        <end position="93"/>
    </location>
</feature>
<organism evidence="2">
    <name type="scientific">Phytophthora nicotianae</name>
    <name type="common">Potato buckeye rot agent</name>
    <name type="synonym">Phytophthora parasitica</name>
    <dbReference type="NCBI Taxonomy" id="4792"/>
    <lineage>
        <taxon>Eukaryota</taxon>
        <taxon>Sar</taxon>
        <taxon>Stramenopiles</taxon>
        <taxon>Oomycota</taxon>
        <taxon>Peronosporomycetes</taxon>
        <taxon>Peronosporales</taxon>
        <taxon>Peronosporaceae</taxon>
        <taxon>Phytophthora</taxon>
    </lineage>
</organism>
<evidence type="ECO:0000313" key="3">
    <source>
        <dbReference type="EMBL" id="ETL33300.1"/>
    </source>
</evidence>
<accession>W2GCE5</accession>
<dbReference type="EMBL" id="KI674541">
    <property type="protein sequence ID" value="ETL33300.1"/>
    <property type="molecule type" value="Genomic_DNA"/>
</dbReference>
<proteinExistence type="predicted"/>
<sequence>MASCKPSVGAYKGRALRDSSRPNLGETYNATCDDLESNSGAGNENCIDRSVSPLDDICNFNFSTDDGETADGEKKSESVHEEEEGYETSDSYGTVPDKLKALSTQHVVTCSRWQDVAFKSEHIPLQLVTMTHVVLDQAHENR</sequence>
<dbReference type="Proteomes" id="UP000053236">
    <property type="component" value="Unassembled WGS sequence"/>
</dbReference>
<reference evidence="3" key="2">
    <citation type="submission" date="2013-11" db="EMBL/GenBank/DDBJ databases">
        <title>The Genome Sequence of Phytophthora parasitica CJ05E6.</title>
        <authorList>
            <consortium name="The Broad Institute Genomics Platform"/>
            <person name="Russ C."/>
            <person name="Tyler B."/>
            <person name="Panabieres F."/>
            <person name="Shan W."/>
            <person name="Tripathy S."/>
            <person name="Grunwald N."/>
            <person name="Machado M."/>
            <person name="Johnson C.S."/>
            <person name="Arredondo F."/>
            <person name="Hong C."/>
            <person name="Coffey M."/>
            <person name="Young S.K."/>
            <person name="Zeng Q."/>
            <person name="Gargeya S."/>
            <person name="Fitzgerald M."/>
            <person name="Abouelleil A."/>
            <person name="Alvarado L."/>
            <person name="Chapman S.B."/>
            <person name="Gainer-Dewar J."/>
            <person name="Goldberg J."/>
            <person name="Griggs A."/>
            <person name="Gujja S."/>
            <person name="Hansen M."/>
            <person name="Howarth C."/>
            <person name="Imamovic A."/>
            <person name="Ireland A."/>
            <person name="Larimer J."/>
            <person name="McCowan C."/>
            <person name="Murphy C."/>
            <person name="Pearson M."/>
            <person name="Poon T.W."/>
            <person name="Priest M."/>
            <person name="Roberts A."/>
            <person name="Saif S."/>
            <person name="Shea T."/>
            <person name="Sykes S."/>
            <person name="Wortman J."/>
            <person name="Nusbaum C."/>
            <person name="Birren B."/>
        </authorList>
    </citation>
    <scope>NUCLEOTIDE SEQUENCE [LARGE SCALE GENOMIC DNA]</scope>
    <source>
        <strain evidence="3">CJ05E6</strain>
    </source>
</reference>
<dbReference type="Proteomes" id="UP000053864">
    <property type="component" value="Unassembled WGS sequence"/>
</dbReference>
<gene>
    <name evidence="2" type="ORF">L915_14305</name>
    <name evidence="3" type="ORF">L916_14211</name>
</gene>
<dbReference type="EMBL" id="KI687783">
    <property type="protein sequence ID" value="ETK79881.1"/>
    <property type="molecule type" value="Genomic_DNA"/>
</dbReference>